<dbReference type="Gene3D" id="3.30.10.20">
    <property type="match status" value="4"/>
</dbReference>
<name>A0A6J7RKA8_9ZZZZ</name>
<dbReference type="EMBL" id="CAFBPN010000109">
    <property type="protein sequence ID" value="CAB5029257.1"/>
    <property type="molecule type" value="Genomic_DNA"/>
</dbReference>
<sequence length="279" mass="29044">MLLRKESFQVPVLVGLPEGEARNAISNFKWDVVVREGRSDQVKSGEIISSEPGDGVMLKEGESIVLTVSQGPTFSTLEDFTNVASDAALARIDQLGLVPNVAKVNDEAIAAGTVMSWAVAEQPTAKAGDQVVKGTTITLNVSDGPAPRAVPTLVGLTTAEAEAKITELGLVFAVVAEDFNKDVGVGLVGGQLPAAGESLPRGGSVSYWVSKGPRMIPMPVIIGQYKAAIVKLLSEAGFTYGTESGKSERKLKSATIAGEPVGNGKEVPEGSTVDLTYYG</sequence>
<dbReference type="AlphaFoldDB" id="A0A6J7RKA8"/>
<feature type="domain" description="PASTA" evidence="1">
    <location>
        <begin position="4"/>
        <end position="70"/>
    </location>
</feature>
<dbReference type="CDD" id="cd06577">
    <property type="entry name" value="PASTA_pknB"/>
    <property type="match status" value="4"/>
</dbReference>
<feature type="domain" description="PASTA" evidence="1">
    <location>
        <begin position="212"/>
        <end position="279"/>
    </location>
</feature>
<feature type="domain" description="PASTA" evidence="1">
    <location>
        <begin position="71"/>
        <end position="143"/>
    </location>
</feature>
<accession>A0A6J7RKA8</accession>
<dbReference type="SMART" id="SM00740">
    <property type="entry name" value="PASTA"/>
    <property type="match status" value="4"/>
</dbReference>
<feature type="domain" description="PASTA" evidence="1">
    <location>
        <begin position="144"/>
        <end position="211"/>
    </location>
</feature>
<evidence type="ECO:0000313" key="2">
    <source>
        <dbReference type="EMBL" id="CAB5029257.1"/>
    </source>
</evidence>
<reference evidence="2" key="1">
    <citation type="submission" date="2020-05" db="EMBL/GenBank/DDBJ databases">
        <authorList>
            <person name="Chiriac C."/>
            <person name="Salcher M."/>
            <person name="Ghai R."/>
            <person name="Kavagutti S V."/>
        </authorList>
    </citation>
    <scope>NUCLEOTIDE SEQUENCE</scope>
</reference>
<organism evidence="2">
    <name type="scientific">freshwater metagenome</name>
    <dbReference type="NCBI Taxonomy" id="449393"/>
    <lineage>
        <taxon>unclassified sequences</taxon>
        <taxon>metagenomes</taxon>
        <taxon>ecological metagenomes</taxon>
    </lineage>
</organism>
<proteinExistence type="predicted"/>
<gene>
    <name evidence="2" type="ORF">UFOPK4098_01384</name>
</gene>
<evidence type="ECO:0000259" key="1">
    <source>
        <dbReference type="PROSITE" id="PS51178"/>
    </source>
</evidence>
<dbReference type="Pfam" id="PF03793">
    <property type="entry name" value="PASTA"/>
    <property type="match status" value="2"/>
</dbReference>
<protein>
    <submittedName>
        <fullName evidence="2">Unannotated protein</fullName>
    </submittedName>
</protein>
<dbReference type="PROSITE" id="PS51178">
    <property type="entry name" value="PASTA"/>
    <property type="match status" value="4"/>
</dbReference>
<dbReference type="InterPro" id="IPR005543">
    <property type="entry name" value="PASTA_dom"/>
</dbReference>